<dbReference type="STRING" id="796925.A0A137PE60"/>
<dbReference type="OrthoDB" id="3647at2759"/>
<dbReference type="SUPFAM" id="SSF53335">
    <property type="entry name" value="S-adenosyl-L-methionine-dependent methyltransferases"/>
    <property type="match status" value="1"/>
</dbReference>
<dbReference type="PANTHER" id="PTHR43591">
    <property type="entry name" value="METHYLTRANSFERASE"/>
    <property type="match status" value="1"/>
</dbReference>
<accession>A0A137PE60</accession>
<evidence type="ECO:0000313" key="3">
    <source>
        <dbReference type="Proteomes" id="UP000070444"/>
    </source>
</evidence>
<dbReference type="Gene3D" id="3.40.50.150">
    <property type="entry name" value="Vaccinia Virus protein VP39"/>
    <property type="match status" value="1"/>
</dbReference>
<reference evidence="2 3" key="1">
    <citation type="journal article" date="2015" name="Genome Biol. Evol.">
        <title>Phylogenomic analyses indicate that early fungi evolved digesting cell walls of algal ancestors of land plants.</title>
        <authorList>
            <person name="Chang Y."/>
            <person name="Wang S."/>
            <person name="Sekimoto S."/>
            <person name="Aerts A.L."/>
            <person name="Choi C."/>
            <person name="Clum A."/>
            <person name="LaButti K.M."/>
            <person name="Lindquist E.A."/>
            <person name="Yee Ngan C."/>
            <person name="Ohm R.A."/>
            <person name="Salamov A.A."/>
            <person name="Grigoriev I.V."/>
            <person name="Spatafora J.W."/>
            <person name="Berbee M.L."/>
        </authorList>
    </citation>
    <scope>NUCLEOTIDE SEQUENCE [LARGE SCALE GENOMIC DNA]</scope>
    <source>
        <strain evidence="2 3">NRRL 28638</strain>
    </source>
</reference>
<dbReference type="Proteomes" id="UP000070444">
    <property type="component" value="Unassembled WGS sequence"/>
</dbReference>
<dbReference type="GO" id="GO:0032259">
    <property type="term" value="P:methylation"/>
    <property type="evidence" value="ECO:0007669"/>
    <property type="project" value="UniProtKB-KW"/>
</dbReference>
<proteinExistence type="predicted"/>
<evidence type="ECO:0000259" key="1">
    <source>
        <dbReference type="Pfam" id="PF13649"/>
    </source>
</evidence>
<gene>
    <name evidence="2" type="ORF">CONCODRAFT_3773</name>
</gene>
<name>A0A137PE60_CONC2</name>
<keyword evidence="2" id="KW-0808">Transferase</keyword>
<dbReference type="GO" id="GO:0008168">
    <property type="term" value="F:methyltransferase activity"/>
    <property type="evidence" value="ECO:0007669"/>
    <property type="project" value="UniProtKB-KW"/>
</dbReference>
<dbReference type="Pfam" id="PF13649">
    <property type="entry name" value="Methyltransf_25"/>
    <property type="match status" value="1"/>
</dbReference>
<organism evidence="2 3">
    <name type="scientific">Conidiobolus coronatus (strain ATCC 28846 / CBS 209.66 / NRRL 28638)</name>
    <name type="common">Delacroixia coronata</name>
    <dbReference type="NCBI Taxonomy" id="796925"/>
    <lineage>
        <taxon>Eukaryota</taxon>
        <taxon>Fungi</taxon>
        <taxon>Fungi incertae sedis</taxon>
        <taxon>Zoopagomycota</taxon>
        <taxon>Entomophthoromycotina</taxon>
        <taxon>Entomophthoromycetes</taxon>
        <taxon>Entomophthorales</taxon>
        <taxon>Ancylistaceae</taxon>
        <taxon>Conidiobolus</taxon>
    </lineage>
</organism>
<dbReference type="CDD" id="cd02440">
    <property type="entry name" value="AdoMet_MTases"/>
    <property type="match status" value="1"/>
</dbReference>
<keyword evidence="2" id="KW-0489">Methyltransferase</keyword>
<dbReference type="EMBL" id="KQ964439">
    <property type="protein sequence ID" value="KXN73294.1"/>
    <property type="molecule type" value="Genomic_DNA"/>
</dbReference>
<sequence>MTVIEFQDARNHYNQIADEYQLTTTRPLRLFIEAYTMRKVFHNACNEVPNRDKIKVMDLACGDGYFARYLKLEFPDLIQSMVGVDISDGQIKLANRIELEQKLGIQYLRSDAQHLTKHPDHHFNRDFDIAVTAYLLNYARTGNQLTSFLRNVYDSLKPGGKFIALNINIGLHPTVMFQDHKKYEITGKWLPKSYPSPPIDPRANTLPKAYDGDRIEIEMWYTEKGVDGASTKFDNYYLSKQTYESCFKAAGFDSFKWIYPEVDPEYKANCSNFTNGDPHFWDLIESDRAGIVWIELNKPLTTSS</sequence>
<protein>
    <submittedName>
        <fullName evidence="2">S-adenosyl-L-methionine-dependent methyltransferase</fullName>
    </submittedName>
</protein>
<keyword evidence="3" id="KW-1185">Reference proteome</keyword>
<evidence type="ECO:0000313" key="2">
    <source>
        <dbReference type="EMBL" id="KXN73294.1"/>
    </source>
</evidence>
<feature type="domain" description="Methyltransferase" evidence="1">
    <location>
        <begin position="56"/>
        <end position="160"/>
    </location>
</feature>
<dbReference type="InterPro" id="IPR041698">
    <property type="entry name" value="Methyltransf_25"/>
</dbReference>
<dbReference type="InterPro" id="IPR029063">
    <property type="entry name" value="SAM-dependent_MTases_sf"/>
</dbReference>
<dbReference type="AlphaFoldDB" id="A0A137PE60"/>